<name>Q673T4_9ARCH</name>
<evidence type="ECO:0000256" key="1">
    <source>
        <dbReference type="SAM" id="MobiDB-lite"/>
    </source>
</evidence>
<proteinExistence type="predicted"/>
<keyword evidence="2" id="KW-0812">Transmembrane</keyword>
<evidence type="ECO:0000256" key="2">
    <source>
        <dbReference type="SAM" id="Phobius"/>
    </source>
</evidence>
<evidence type="ECO:0000313" key="3">
    <source>
        <dbReference type="EMBL" id="AAT10173.1"/>
    </source>
</evidence>
<feature type="compositionally biased region" description="Acidic residues" evidence="1">
    <location>
        <begin position="1104"/>
        <end position="1141"/>
    </location>
</feature>
<feature type="region of interest" description="Disordered" evidence="1">
    <location>
        <begin position="1094"/>
        <end position="1145"/>
    </location>
</feature>
<accession>Q673T4</accession>
<organism evidence="3">
    <name type="scientific">uncultured marine group II euryarchaeote DeepAnt-JyKC7</name>
    <dbReference type="NCBI Taxonomy" id="274855"/>
    <lineage>
        <taxon>Archaea</taxon>
        <taxon>Methanobacteriati</taxon>
        <taxon>Thermoplasmatota</taxon>
        <taxon>Candidatus Poseidoniia</taxon>
        <taxon>Candidatus Poseidoniales</taxon>
        <taxon>environmental samples</taxon>
    </lineage>
</organism>
<keyword evidence="2" id="KW-1133">Transmembrane helix</keyword>
<dbReference type="EMBL" id="AY534910">
    <property type="protein sequence ID" value="AAT10173.1"/>
    <property type="molecule type" value="Genomic_DNA"/>
</dbReference>
<keyword evidence="2" id="KW-0472">Membrane</keyword>
<dbReference type="AlphaFoldDB" id="Q673T4"/>
<sequence length="1194" mass="132223">MRSLSPLTLFVILMLTTLSPLAFSSALDDSQPALQVGPRALIDFEVTEIEIGNGSLQAHEWTNPDGSVEEYVMRDELIQINVTFTQAGTSSQPSAATGKLQIWHPVGFMVREWQVNMTLSGFQSLRAEFYWTPNAAHSSLSEDGYLEGGIILKGIIDGGLADDNPDNDVYDRPVPVAVWDDPMDNGVCGDVDEDGTVDCPNQLSYGNPLWVGAGYDADGTLSDYPDYYGHWRMDNTSSAIGDRHWRASRAGSDYASNRHDRLWWGWLTPFDSCDDPGHGLGYGTLDSALSSVYANNFCRIRLRGFDYLSMQLVTNAWGEMGAGDQIRIEAASGSAEYYNYTAMALSTTHGDWSQLVWNMSEVHPTGEYTLSFLFESDSSYATQGIHLDGFTMFAIQRVPQYTLDVQCDDPLPNAYIVVPADSRPPSLHCSIHNNGYVDITLRLYTEVSNQSWMWENPLRIDSNHPSDHDNSVVTKVIKALHNMDAWFNLTIPDGVTVQEVDWYVHIGDGITNFTKAEMTLPVDVTAAYSAYLTQKTLKNPAATLLPSTSDNITMTLKNTGNQVANWNLGATYGDNRWGPSNLRWFNETGVELTSIEMAIGDEVELNAELTAPAQITPGSYPITLLANGRAPANFQTEWTIQIEVPIDHALTLEPEVFELMAPADGTLRWIEIRLINDGNAEEAFDLSLSADWRLGLSLNAEQTLGIDPFGGDTSILLMFPMPYGIENETYQIWVHAKSQLDPQYQRSIQLLLTVPETYLIEVPDQDLTEDVYRGGDAPRTMRWEVWNRGNMPDRFHISFETSHSDVTVFAEDLQGGRTAWIPAGSSWNLTVNYAFAADADGDRSVTLIATSQESESIGQSVSSSGTALFKVGRVGWLLVTPPTETLVVDEKGTYEVIYTVQNLHPEDEQLMRADVDRTTEPDLFFNVLDVRVDRDDRDFVLGAGESRVIIVEVDVSLENLDNLAADSLFFNVILAVDSDIDKVSTPALIQLIKTEPIETGPDTSWWARLMANLVFFIGGLIAMGVVLVFTWRIVKDARAPIEEYSSLEDYTPSLSGFGEDIAIPAAPELPATDAIANSMYGGSQEIFENPADMPPPPLPIEPDAMPEPDWAPEPENEAEVVPEVEEAAEPETVEETPEESVVEPIDQPVEVQAPEEAALPDGVPPIPESGLPEGWTMEQWAYYGQKWIDQHKDD</sequence>
<feature type="transmembrane region" description="Helical" evidence="2">
    <location>
        <begin position="1005"/>
        <end position="1029"/>
    </location>
</feature>
<dbReference type="PANTHER" id="PTHR39198">
    <property type="entry name" value="HYPOTHETICAL MEMBRANE PROTEIN, CONSERVED"/>
    <property type="match status" value="1"/>
</dbReference>
<reference evidence="3" key="1">
    <citation type="journal article" date="2004" name="Environ. Microbiol.">
        <title>Analysis of a genome fragment of a deep-sea uncultivated Group II euryarchaeote containing 16S rDNA, a spectinomycin-like operon and several energy metabolism genes.</title>
        <authorList>
            <person name="Moreira D."/>
            <person name="Rodriguez-Valera F."/>
            <person name="Lopez-Garcia P."/>
        </authorList>
    </citation>
    <scope>NUCLEOTIDE SEQUENCE</scope>
</reference>
<protein>
    <submittedName>
        <fullName evidence="3">Predicted membrane protein</fullName>
    </submittedName>
</protein>
<dbReference type="PANTHER" id="PTHR39198:SF1">
    <property type="entry name" value="ALPHA-GALACTOSIDASE NEW3 DOMAIN-CONTAINING PROTEIN"/>
    <property type="match status" value="1"/>
</dbReference>